<evidence type="ECO:0000259" key="4">
    <source>
        <dbReference type="Pfam" id="PF07238"/>
    </source>
</evidence>
<feature type="domain" description="Type III secretion system flagellar brake protein YcgR PilZN" evidence="5">
    <location>
        <begin position="10"/>
        <end position="94"/>
    </location>
</feature>
<organism evidence="6 7">
    <name type="scientific">Handelsmanbacteria sp. (strain RIFCSPLOWO2_12_FULL_64_10)</name>
    <dbReference type="NCBI Taxonomy" id="1817868"/>
    <lineage>
        <taxon>Bacteria</taxon>
        <taxon>Candidatus Handelsmaniibacteriota</taxon>
    </lineage>
</organism>
<dbReference type="Gene3D" id="2.30.110.10">
    <property type="entry name" value="Electron Transport, Fmn-binding Protein, Chain A"/>
    <property type="match status" value="1"/>
</dbReference>
<name>A0A1F6D702_HANXR</name>
<keyword evidence="3" id="KW-0975">Bacterial flagellum</keyword>
<proteinExistence type="predicted"/>
<dbReference type="AlphaFoldDB" id="A0A1F6D702"/>
<dbReference type="SUPFAM" id="SSF141371">
    <property type="entry name" value="PilZ domain-like"/>
    <property type="match status" value="2"/>
</dbReference>
<evidence type="ECO:0000256" key="1">
    <source>
        <dbReference type="ARBA" id="ARBA00022636"/>
    </source>
</evidence>
<evidence type="ECO:0000259" key="5">
    <source>
        <dbReference type="Pfam" id="PF12945"/>
    </source>
</evidence>
<keyword evidence="1" id="KW-0973">c-di-GMP</keyword>
<comment type="caution">
    <text evidence="6">The sequence shown here is derived from an EMBL/GenBank/DDBJ whole genome shotgun (WGS) entry which is preliminary data.</text>
</comment>
<dbReference type="GO" id="GO:0035438">
    <property type="term" value="F:cyclic-di-GMP binding"/>
    <property type="evidence" value="ECO:0007669"/>
    <property type="project" value="InterPro"/>
</dbReference>
<gene>
    <name evidence="6" type="ORF">A3F84_13700</name>
</gene>
<protein>
    <recommendedName>
        <fullName evidence="8">PilZ domain-containing protein</fullName>
    </recommendedName>
</protein>
<evidence type="ECO:0000313" key="7">
    <source>
        <dbReference type="Proteomes" id="UP000178606"/>
    </source>
</evidence>
<sequence length="221" mass="24331">MTSFDDIKLQVGTRLQIMLKRGARQVIYYTTLIGYVSGEYLLMKIPFEHGLSVPILAGEHVTLRVFSGMNVFTFVCTLESVYLSPRFYMHLTFPVEIQATALRKAVRVRVDLPVQIKGATQGGSITDISVDGAQITADSALGEVDAKLALSFTFQIKPTNQDVRLETSATIRSLRELPAAKKGAPARFSHGVSFDDIDPTNQVMLQNLVYESLLGGQSKSE</sequence>
<dbReference type="InterPro" id="IPR012349">
    <property type="entry name" value="Split_barrel_FMN-bd"/>
</dbReference>
<dbReference type="Proteomes" id="UP000178606">
    <property type="component" value="Unassembled WGS sequence"/>
</dbReference>
<accession>A0A1F6D702</accession>
<keyword evidence="2" id="KW-0547">Nucleotide-binding</keyword>
<reference evidence="6 7" key="1">
    <citation type="journal article" date="2016" name="Nat. Commun.">
        <title>Thousands of microbial genomes shed light on interconnected biogeochemical processes in an aquifer system.</title>
        <authorList>
            <person name="Anantharaman K."/>
            <person name="Brown C.T."/>
            <person name="Hug L.A."/>
            <person name="Sharon I."/>
            <person name="Castelle C.J."/>
            <person name="Probst A.J."/>
            <person name="Thomas B.C."/>
            <person name="Singh A."/>
            <person name="Wilkins M.J."/>
            <person name="Karaoz U."/>
            <person name="Brodie E.L."/>
            <person name="Williams K.H."/>
            <person name="Hubbard S.S."/>
            <person name="Banfield J.F."/>
        </authorList>
    </citation>
    <scope>NUCLEOTIDE SEQUENCE [LARGE SCALE GENOMIC DNA]</scope>
    <source>
        <strain evidence="7">RIFCSPLOWO2_12_FULL_64_10</strain>
    </source>
</reference>
<dbReference type="EMBL" id="MFKF01000009">
    <property type="protein sequence ID" value="OGG57219.1"/>
    <property type="molecule type" value="Genomic_DNA"/>
</dbReference>
<evidence type="ECO:0000256" key="3">
    <source>
        <dbReference type="ARBA" id="ARBA00023143"/>
    </source>
</evidence>
<dbReference type="Pfam" id="PF12945">
    <property type="entry name" value="PilZNR"/>
    <property type="match status" value="1"/>
</dbReference>
<dbReference type="InterPro" id="IPR009875">
    <property type="entry name" value="PilZ_domain"/>
</dbReference>
<evidence type="ECO:0000256" key="2">
    <source>
        <dbReference type="ARBA" id="ARBA00022741"/>
    </source>
</evidence>
<evidence type="ECO:0008006" key="8">
    <source>
        <dbReference type="Google" id="ProtNLM"/>
    </source>
</evidence>
<feature type="domain" description="PilZ" evidence="4">
    <location>
        <begin position="102"/>
        <end position="210"/>
    </location>
</feature>
<dbReference type="Pfam" id="PF07238">
    <property type="entry name" value="PilZ"/>
    <property type="match status" value="1"/>
</dbReference>
<dbReference type="Gene3D" id="2.40.10.220">
    <property type="entry name" value="predicted glycosyltransferase like domains"/>
    <property type="match status" value="1"/>
</dbReference>
<evidence type="ECO:0000313" key="6">
    <source>
        <dbReference type="EMBL" id="OGG57219.1"/>
    </source>
</evidence>
<dbReference type="InterPro" id="IPR009926">
    <property type="entry name" value="T3SS_YcgR_PilZN"/>
</dbReference>